<dbReference type="GO" id="GO:0046872">
    <property type="term" value="F:metal ion binding"/>
    <property type="evidence" value="ECO:0007669"/>
    <property type="project" value="UniProtKB-KW"/>
</dbReference>
<dbReference type="AlphaFoldDB" id="A0AAE9SL89"/>
<feature type="domain" description="Cytochrome c" evidence="8">
    <location>
        <begin position="29"/>
        <end position="117"/>
    </location>
</feature>
<evidence type="ECO:0000313" key="10">
    <source>
        <dbReference type="Proteomes" id="UP001058687"/>
    </source>
</evidence>
<keyword evidence="5 6" id="KW-0408">Iron</keyword>
<evidence type="ECO:0000256" key="7">
    <source>
        <dbReference type="SAM" id="SignalP"/>
    </source>
</evidence>
<evidence type="ECO:0000256" key="5">
    <source>
        <dbReference type="ARBA" id="ARBA00023004"/>
    </source>
</evidence>
<dbReference type="InterPro" id="IPR036909">
    <property type="entry name" value="Cyt_c-like_dom_sf"/>
</dbReference>
<sequence length="129" mass="14361">MRLKNTHFMRTGIKAALLATMCFSPSTFATDAKVDKQFEVGREKSKVCMTCHGADGISTIDAYPNLRGQKKSYLISSLKDYKARERTSGLAVLMQQQADALSDQDIEDIAHYYSQLGNEHSPSDNEPQP</sequence>
<keyword evidence="3 6" id="KW-0479">Metal-binding</keyword>
<accession>A0AAE9SL89</accession>
<organism evidence="9 10">
    <name type="scientific">Vibrio campbellii</name>
    <dbReference type="NCBI Taxonomy" id="680"/>
    <lineage>
        <taxon>Bacteria</taxon>
        <taxon>Pseudomonadati</taxon>
        <taxon>Pseudomonadota</taxon>
        <taxon>Gammaproteobacteria</taxon>
        <taxon>Vibrionales</taxon>
        <taxon>Vibrionaceae</taxon>
        <taxon>Vibrio</taxon>
    </lineage>
</organism>
<keyword evidence="2 6" id="KW-0349">Heme</keyword>
<evidence type="ECO:0000256" key="3">
    <source>
        <dbReference type="ARBA" id="ARBA00022723"/>
    </source>
</evidence>
<feature type="signal peptide" evidence="7">
    <location>
        <begin position="1"/>
        <end position="29"/>
    </location>
</feature>
<dbReference type="PANTHER" id="PTHR33751:SF9">
    <property type="entry name" value="CYTOCHROME C4"/>
    <property type="match status" value="1"/>
</dbReference>
<feature type="chain" id="PRO_5042062247" evidence="7">
    <location>
        <begin position="30"/>
        <end position="129"/>
    </location>
</feature>
<dbReference type="InterPro" id="IPR050597">
    <property type="entry name" value="Cytochrome_c_Oxidase_Subunit"/>
</dbReference>
<protein>
    <submittedName>
        <fullName evidence="9">Cytochrome c</fullName>
    </submittedName>
</protein>
<name>A0AAE9SL89_9VIBR</name>
<dbReference type="PROSITE" id="PS51007">
    <property type="entry name" value="CYTC"/>
    <property type="match status" value="1"/>
</dbReference>
<evidence type="ECO:0000259" key="8">
    <source>
        <dbReference type="PROSITE" id="PS51007"/>
    </source>
</evidence>
<dbReference type="GO" id="GO:0009055">
    <property type="term" value="F:electron transfer activity"/>
    <property type="evidence" value="ECO:0007669"/>
    <property type="project" value="InterPro"/>
</dbReference>
<reference evidence="9" key="1">
    <citation type="submission" date="2020-03" db="EMBL/GenBank/DDBJ databases">
        <title>Five strains of Vibrio campbellii isolated from Mariana Trench.</title>
        <authorList>
            <person name="Liang J."/>
            <person name="Zhang X.-H."/>
        </authorList>
    </citation>
    <scope>NUCLEOTIDE SEQUENCE</scope>
    <source>
        <strain evidence="9">LJC014</strain>
    </source>
</reference>
<evidence type="ECO:0000313" key="9">
    <source>
        <dbReference type="EMBL" id="UTZ28764.1"/>
    </source>
</evidence>
<keyword evidence="7" id="KW-0732">Signal</keyword>
<dbReference type="EMBL" id="CP050468">
    <property type="protein sequence ID" value="UTZ28764.1"/>
    <property type="molecule type" value="Genomic_DNA"/>
</dbReference>
<dbReference type="RefSeq" id="WP_255943989.1">
    <property type="nucleotide sequence ID" value="NZ_CP050468.1"/>
</dbReference>
<dbReference type="Pfam" id="PF00034">
    <property type="entry name" value="Cytochrom_C"/>
    <property type="match status" value="1"/>
</dbReference>
<proteinExistence type="predicted"/>
<dbReference type="SUPFAM" id="SSF46626">
    <property type="entry name" value="Cytochrome c"/>
    <property type="match status" value="1"/>
</dbReference>
<dbReference type="GO" id="GO:0020037">
    <property type="term" value="F:heme binding"/>
    <property type="evidence" value="ECO:0007669"/>
    <property type="project" value="InterPro"/>
</dbReference>
<evidence type="ECO:0000256" key="2">
    <source>
        <dbReference type="ARBA" id="ARBA00022617"/>
    </source>
</evidence>
<gene>
    <name evidence="9" type="ORF">HB761_18990</name>
</gene>
<dbReference type="PANTHER" id="PTHR33751">
    <property type="entry name" value="CBB3-TYPE CYTOCHROME C OXIDASE SUBUNIT FIXP"/>
    <property type="match status" value="1"/>
</dbReference>
<dbReference type="Gene3D" id="1.10.760.10">
    <property type="entry name" value="Cytochrome c-like domain"/>
    <property type="match status" value="1"/>
</dbReference>
<dbReference type="Proteomes" id="UP001058687">
    <property type="component" value="Chromosome 2"/>
</dbReference>
<keyword evidence="4" id="KW-0249">Electron transport</keyword>
<evidence type="ECO:0000256" key="1">
    <source>
        <dbReference type="ARBA" id="ARBA00022448"/>
    </source>
</evidence>
<evidence type="ECO:0000256" key="4">
    <source>
        <dbReference type="ARBA" id="ARBA00022982"/>
    </source>
</evidence>
<evidence type="ECO:0000256" key="6">
    <source>
        <dbReference type="PROSITE-ProRule" id="PRU00433"/>
    </source>
</evidence>
<keyword evidence="1" id="KW-0813">Transport</keyword>
<dbReference type="InterPro" id="IPR009056">
    <property type="entry name" value="Cyt_c-like_dom"/>
</dbReference>